<dbReference type="GeneID" id="6006149"/>
<name>A8N4C1_COPC7</name>
<dbReference type="PANTHER" id="PTHR31912">
    <property type="entry name" value="IP13529P"/>
    <property type="match status" value="1"/>
</dbReference>
<evidence type="ECO:0000313" key="2">
    <source>
        <dbReference type="EMBL" id="EAU92084.2"/>
    </source>
</evidence>
<feature type="compositionally biased region" description="Low complexity" evidence="1">
    <location>
        <begin position="21"/>
        <end position="38"/>
    </location>
</feature>
<dbReference type="AlphaFoldDB" id="A8N4C1"/>
<feature type="compositionally biased region" description="Acidic residues" evidence="1">
    <location>
        <begin position="1194"/>
        <end position="1211"/>
    </location>
</feature>
<dbReference type="eggNOG" id="ENOG502SJ45">
    <property type="taxonomic scope" value="Eukaryota"/>
</dbReference>
<dbReference type="InParanoid" id="A8N4C1"/>
<proteinExistence type="predicted"/>
<dbReference type="HOGENOM" id="CLU_004591_2_0_1"/>
<feature type="region of interest" description="Disordered" evidence="1">
    <location>
        <begin position="531"/>
        <end position="561"/>
    </location>
</feature>
<evidence type="ECO:0000313" key="3">
    <source>
        <dbReference type="Proteomes" id="UP000001861"/>
    </source>
</evidence>
<dbReference type="RefSeq" id="XP_001829716.2">
    <property type="nucleotide sequence ID" value="XM_001829664.2"/>
</dbReference>
<dbReference type="KEGG" id="cci:CC1G_09605"/>
<evidence type="ECO:0000256" key="1">
    <source>
        <dbReference type="SAM" id="MobiDB-lite"/>
    </source>
</evidence>
<feature type="region of interest" description="Disordered" evidence="1">
    <location>
        <begin position="1161"/>
        <end position="1211"/>
    </location>
</feature>
<dbReference type="EMBL" id="AACS02000003">
    <property type="protein sequence ID" value="EAU92084.2"/>
    <property type="molecule type" value="Genomic_DNA"/>
</dbReference>
<protein>
    <submittedName>
        <fullName evidence="2">Uncharacterized protein</fullName>
    </submittedName>
</protein>
<organism evidence="2 3">
    <name type="scientific">Coprinopsis cinerea (strain Okayama-7 / 130 / ATCC MYA-4618 / FGSC 9003)</name>
    <name type="common">Inky cap fungus</name>
    <name type="synonym">Hormographiella aspergillata</name>
    <dbReference type="NCBI Taxonomy" id="240176"/>
    <lineage>
        <taxon>Eukaryota</taxon>
        <taxon>Fungi</taxon>
        <taxon>Dikarya</taxon>
        <taxon>Basidiomycota</taxon>
        <taxon>Agaricomycotina</taxon>
        <taxon>Agaricomycetes</taxon>
        <taxon>Agaricomycetidae</taxon>
        <taxon>Agaricales</taxon>
        <taxon>Agaricineae</taxon>
        <taxon>Psathyrellaceae</taxon>
        <taxon>Coprinopsis</taxon>
    </lineage>
</organism>
<comment type="caution">
    <text evidence="2">The sequence shown here is derived from an EMBL/GenBank/DDBJ whole genome shotgun (WGS) entry which is preliminary data.</text>
</comment>
<feature type="compositionally biased region" description="Basic and acidic residues" evidence="1">
    <location>
        <begin position="549"/>
        <end position="560"/>
    </location>
</feature>
<feature type="compositionally biased region" description="Basic and acidic residues" evidence="1">
    <location>
        <begin position="1162"/>
        <end position="1178"/>
    </location>
</feature>
<feature type="region of interest" description="Disordered" evidence="1">
    <location>
        <begin position="20"/>
        <end position="45"/>
    </location>
</feature>
<dbReference type="OrthoDB" id="2246127at2759"/>
<dbReference type="PANTHER" id="PTHR31912:SF34">
    <property type="entry name" value="NOTOCHORD-RELATED PROTEIN"/>
    <property type="match status" value="1"/>
</dbReference>
<keyword evidence="3" id="KW-1185">Reference proteome</keyword>
<dbReference type="VEuPathDB" id="FungiDB:CC1G_09605"/>
<sequence length="1211" mass="137645">MLKTSKAGHLSSKGHIEALEEASVSQSSSAAPNNSASEQTLTSPATLQHDITDYLADNAMVRPDGNVANEADVSLLGGVVFAEGHVYQNGTRVPFLAGEDPEHREKERRQQLYTKLANLAIYRNDLISSVSNVFEEDHNEDFTDGLSATLEALRGLELEDNVAESDDIDDMDALGYPPVCDESWSPYGSKTMFMLDMLDNLPRLRLSDDHMKAILWVMRECGTPDVPTFSRLRKLQNELQGAIGFSPEHHTSSQGNHFYMNHPAKLIALDWANPMVRNQFSLYPEVDRSLPVSEMWQAEKWLKEVPVDELSPMWYDGSVQERKHFYIKEITERRDGSFVLPIRWVTIRSAVHAECYVLSYSQEASFQGVFMWGQAFSIADPDLVNVPASELTRNAVDLDGEQKYKLRFTAIGSQAWMKDIGPPHPLRTKAGGRPMYRMRVMPWSDDVSGNVSKQYNPHTNIYIQNLSLPHKVLSQEYFVRFCSTSSFASSSEQFVALVKDFDEDIWHLAYDCQNKEEILFQLIPHLLPADNPQQSEHASHIGGNGLSNCRRDTTGGRDEEKETDEGYCALFKVLQPLLLPSRRALINAPKPGRPRRVMETIDTVKAQVRLACYGKRDDLQSNISQSGVKDKISQHWIELMFSKSQELQAQRMRDRLTRDPRLNERMSREDRIRLKEAIQRNIQHELWNEIVWLPEDSFDNKGINPHSDTPVEILHTWLLGNKKYVWHETSKGWSKAEEAIFATRLESSILAGLTTAPPRAKYLVQYKNSLIGKHFKVLQQLAIFHLHDLCSDVVFQLWRASGELGAMLWIAEIDNIEEYLSDLQVLIDNLLDVWALFDPGRILVKVKLHVLTHLVDDIRRFGPAILYSTEVFECWNAIFRMCSVFSNHLSPSKDIATTLGKMERFKHLISSGWWKHRGHWVQAGVEIRLLFTTNAEIQRRLGWADEKRLERGTVKLQARRQLHPGTSASLNLLDVTGLPGDETLDHCKYVISQSKDLCKVDFWVFYKQGEEVHSGRIFKILARTGAALVDGNIFVVIDRFTILSARDERMQMPILESAGERVAMAPSNVLFAFNAQHDCVSAGCSITEQGPKNVMQERISTSIPKPAIVHAQKPRYFLNTHSLHNLHLIRKTLPRELLQPTPFSIDSEAHRKSAAAKLRIIGPEKRAETQRKAQATREKNRKAAATTQMAIDPPVDEPELDDEMEDVDGHA</sequence>
<gene>
    <name evidence="2" type="ORF">CC1G_09605</name>
</gene>
<accession>A8N4C1</accession>
<dbReference type="Proteomes" id="UP000001861">
    <property type="component" value="Unassembled WGS sequence"/>
</dbReference>
<dbReference type="OMA" id="DWANPHV"/>
<reference evidence="2 3" key="1">
    <citation type="journal article" date="2010" name="Proc. Natl. Acad. Sci. U.S.A.">
        <title>Insights into evolution of multicellular fungi from the assembled chromosomes of the mushroom Coprinopsis cinerea (Coprinus cinereus).</title>
        <authorList>
            <person name="Stajich J.E."/>
            <person name="Wilke S.K."/>
            <person name="Ahren D."/>
            <person name="Au C.H."/>
            <person name="Birren B.W."/>
            <person name="Borodovsky M."/>
            <person name="Burns C."/>
            <person name="Canback B."/>
            <person name="Casselton L.A."/>
            <person name="Cheng C.K."/>
            <person name="Deng J."/>
            <person name="Dietrich F.S."/>
            <person name="Fargo D.C."/>
            <person name="Farman M.L."/>
            <person name="Gathman A.C."/>
            <person name="Goldberg J."/>
            <person name="Guigo R."/>
            <person name="Hoegger P.J."/>
            <person name="Hooker J.B."/>
            <person name="Huggins A."/>
            <person name="James T.Y."/>
            <person name="Kamada T."/>
            <person name="Kilaru S."/>
            <person name="Kodira C."/>
            <person name="Kues U."/>
            <person name="Kupfer D."/>
            <person name="Kwan H.S."/>
            <person name="Lomsadze A."/>
            <person name="Li W."/>
            <person name="Lilly W.W."/>
            <person name="Ma L.J."/>
            <person name="Mackey A.J."/>
            <person name="Manning G."/>
            <person name="Martin F."/>
            <person name="Muraguchi H."/>
            <person name="Natvig D.O."/>
            <person name="Palmerini H."/>
            <person name="Ramesh M.A."/>
            <person name="Rehmeyer C.J."/>
            <person name="Roe B.A."/>
            <person name="Shenoy N."/>
            <person name="Stanke M."/>
            <person name="Ter-Hovhannisyan V."/>
            <person name="Tunlid A."/>
            <person name="Velagapudi R."/>
            <person name="Vision T.J."/>
            <person name="Zeng Q."/>
            <person name="Zolan M.E."/>
            <person name="Pukkila P.J."/>
        </authorList>
    </citation>
    <scope>NUCLEOTIDE SEQUENCE [LARGE SCALE GENOMIC DNA]</scope>
    <source>
        <strain evidence="3">Okayama-7 / 130 / ATCC MYA-4618 / FGSC 9003</strain>
    </source>
</reference>